<dbReference type="Proteomes" id="UP000215999">
    <property type="component" value="Unassembled WGS sequence"/>
</dbReference>
<dbReference type="Pfam" id="PF09493">
    <property type="entry name" value="DUF2389"/>
    <property type="match status" value="1"/>
</dbReference>
<reference evidence="2 3" key="1">
    <citation type="journal article" date="2016" name="Antonie Van Leeuwenhoek">
        <title>Photobacterium sanguinicancri sp. nov. isolated from marine animals.</title>
        <authorList>
            <person name="Gomez-Gil B."/>
            <person name="Roque A."/>
            <person name="Rotllant G."/>
            <person name="Romalde J.L."/>
            <person name="Doce A."/>
            <person name="Eggermont M."/>
            <person name="Defoirdt T."/>
        </authorList>
    </citation>
    <scope>NUCLEOTIDE SEQUENCE [LARGE SCALE GENOMIC DNA]</scope>
    <source>
        <strain evidence="2 3">CAIM 1827</strain>
    </source>
</reference>
<comment type="caution">
    <text evidence="1">The sequence shown here is derived from an EMBL/GenBank/DDBJ whole genome shotgun (WGS) entry which is preliminary data.</text>
</comment>
<dbReference type="EMBL" id="JAUOPU010000033">
    <property type="protein sequence ID" value="MDO6544874.1"/>
    <property type="molecule type" value="Genomic_DNA"/>
</dbReference>
<dbReference type="NCBIfam" id="TIGR02450">
    <property type="entry name" value="TIGR02450 family Trp-rich protein"/>
    <property type="match status" value="1"/>
</dbReference>
<dbReference type="AlphaFoldDB" id="A0AAW7YBI5"/>
<keyword evidence="3" id="KW-1185">Reference proteome</keyword>
<dbReference type="Proteomes" id="UP001170624">
    <property type="component" value="Unassembled WGS sequence"/>
</dbReference>
<dbReference type="InterPro" id="IPR012663">
    <property type="entry name" value="CHP02450_Tryp"/>
</dbReference>
<accession>A0AAW7YBI5</accession>
<proteinExistence type="predicted"/>
<reference evidence="2" key="2">
    <citation type="submission" date="2017-07" db="EMBL/GenBank/DDBJ databases">
        <authorList>
            <person name="Gomez-Gil B."/>
            <person name="Enciso-Ibarra K."/>
        </authorList>
    </citation>
    <scope>NUCLEOTIDE SEQUENCE</scope>
    <source>
        <strain evidence="2">CAIM 1827</strain>
    </source>
</reference>
<evidence type="ECO:0000313" key="3">
    <source>
        <dbReference type="Proteomes" id="UP000215999"/>
    </source>
</evidence>
<reference evidence="1" key="3">
    <citation type="submission" date="2023-07" db="EMBL/GenBank/DDBJ databases">
        <title>Genome content predicts the carbon catabolic preferences of heterotrophic bacteria.</title>
        <authorList>
            <person name="Gralka M."/>
        </authorList>
    </citation>
    <scope>NUCLEOTIDE SEQUENCE</scope>
    <source>
        <strain evidence="1">G2M05</strain>
    </source>
</reference>
<evidence type="ECO:0000313" key="4">
    <source>
        <dbReference type="Proteomes" id="UP001170624"/>
    </source>
</evidence>
<dbReference type="RefSeq" id="WP_062687698.1">
    <property type="nucleotide sequence ID" value="NZ_JAUOPU010000033.1"/>
</dbReference>
<dbReference type="EMBL" id="NOIF01000151">
    <property type="protein sequence ID" value="OZS42458.1"/>
    <property type="molecule type" value="Genomic_DNA"/>
</dbReference>
<organism evidence="1 4">
    <name type="scientific">Photobacterium sanguinicancri</name>
    <dbReference type="NCBI Taxonomy" id="875932"/>
    <lineage>
        <taxon>Bacteria</taxon>
        <taxon>Pseudomonadati</taxon>
        <taxon>Pseudomonadota</taxon>
        <taxon>Gammaproteobacteria</taxon>
        <taxon>Vibrionales</taxon>
        <taxon>Vibrionaceae</taxon>
        <taxon>Photobacterium</taxon>
    </lineage>
</organism>
<protein>
    <submittedName>
        <fullName evidence="1">TIGR02450 family Trp-rich protein</fullName>
    </submittedName>
</protein>
<name>A0AAW7YBI5_9GAMM</name>
<sequence>MTKVTPKKLYNSKWTSTAPVNREKHFIVIKVVFNDDGIVELCIIEAVMSKRQMEIDWRELMNEDLWLQGWK</sequence>
<gene>
    <name evidence="2" type="ORF">ASV53_18295</name>
    <name evidence="1" type="ORF">Q4568_20260</name>
</gene>
<evidence type="ECO:0000313" key="1">
    <source>
        <dbReference type="EMBL" id="MDO6544874.1"/>
    </source>
</evidence>
<evidence type="ECO:0000313" key="2">
    <source>
        <dbReference type="EMBL" id="OZS42458.1"/>
    </source>
</evidence>